<name>A0A9P6JZA9_9FUNG</name>
<reference evidence="4" key="1">
    <citation type="journal article" date="2020" name="Fungal Divers.">
        <title>Resolving the Mortierellaceae phylogeny through synthesis of multi-gene phylogenetics and phylogenomics.</title>
        <authorList>
            <person name="Vandepol N."/>
            <person name="Liber J."/>
            <person name="Desiro A."/>
            <person name="Na H."/>
            <person name="Kennedy M."/>
            <person name="Barry K."/>
            <person name="Grigoriev I.V."/>
            <person name="Miller A.N."/>
            <person name="O'Donnell K."/>
            <person name="Stajich J.E."/>
            <person name="Bonito G."/>
        </authorList>
    </citation>
    <scope>NUCLEOTIDE SEQUENCE</scope>
    <source>
        <strain evidence="4">NRRL 2591</strain>
    </source>
</reference>
<sequence>MRSLPVRRILPAHPLSLAHNHSPSSVRITSCSRPTIPTSQDSPWQLCFQRAYSRTVLSRDQPRRPTRPCSRQQHTSSGPTPSSTASPGLLSQKHQRNYSSAAAAAQPIPKETHGLISTTSDASKPIGGGATPKRESRSTKDLMTQLGQLLKDQNLSSALDIYLVVRRRTLPADQVESLFHFQRQLVQLFHFTTLQKSASDRAGVEQQFSKQLSLLDQRRDRVLRHISKRILAGGSHAEALAGLVDAIGKSRAMVQHSYVSNSSEKLQDWREALKVLEDWSAAEKPWDWKKNAKEGVVAKESGPASTNTPVWRNAVLERELGSWLVKLMSKLVYSHTHLVRSMLDTIPKQFGIKTTVDMHLVLLNYYAMFGRDGYRDTLSIVSGMDNKGISWKHETAVYDYLLYSLSHMSGNEAHADKIIEQMLANDLVPREETMKAAILCAARSGDLEACSRYISRMHEEWNLVIGERMKAILLYACAKRGDFDSAVEILGQLSVAGTLVRSRGKKRSSDNIVPTTSATTNAQLEEILSDADIINNTNVLLALINQTHNKRGKKKQMSQDFIKDEVSKVLELFTVITKNPQQIDTQLYTIMMQYLSTLPSPLPGMTYLYKEMQGTKNAKPNHVTYRIMLEACAEQMDMEYGKQLWDDMDESKIIKDCYVRASFVKGWGKIGYLKQAEWIAREGYLIQQGLDKERRQHRLAFVLKNQKRRDQGLPELQDLPRLPRRQRLNDIISLNVVHELMRSNRAHNKPDRVYEIYQEMEQGKWGSRIRPNQFTLSIVLQACGSGTATSKLVDQGIGLVERYIKSQQRQLQQFNGKDEDEQDEDSGSSSRAATDAVETISGKNSLASLSDVNYQLYFTMLGRHHRQHKMVTVWDEMMQVIERPPSHGTTNMVMEALENVQWGATPIKRIKKQLKDRWPQVDWDGAGRKKRILGFGSVEELVDEDKSVGAGGRFWR</sequence>
<dbReference type="NCBIfam" id="TIGR00756">
    <property type="entry name" value="PPR"/>
    <property type="match status" value="1"/>
</dbReference>
<dbReference type="PROSITE" id="PS51375">
    <property type="entry name" value="PPR"/>
    <property type="match status" value="1"/>
</dbReference>
<dbReference type="PANTHER" id="PTHR47942">
    <property type="entry name" value="TETRATRICOPEPTIDE REPEAT (TPR)-LIKE SUPERFAMILY PROTEIN-RELATED"/>
    <property type="match status" value="1"/>
</dbReference>
<dbReference type="InterPro" id="IPR002885">
    <property type="entry name" value="PPR_rpt"/>
</dbReference>
<evidence type="ECO:0000256" key="3">
    <source>
        <dbReference type="SAM" id="MobiDB-lite"/>
    </source>
</evidence>
<comment type="caution">
    <text evidence="4">The sequence shown here is derived from an EMBL/GenBank/DDBJ whole genome shotgun (WGS) entry which is preliminary data.</text>
</comment>
<feature type="compositionally biased region" description="Low complexity" evidence="3">
    <location>
        <begin position="75"/>
        <end position="91"/>
    </location>
</feature>
<feature type="region of interest" description="Disordered" evidence="3">
    <location>
        <begin position="55"/>
        <end position="140"/>
    </location>
</feature>
<evidence type="ECO:0000256" key="2">
    <source>
        <dbReference type="PROSITE-ProRule" id="PRU00708"/>
    </source>
</evidence>
<gene>
    <name evidence="4" type="ORF">EC957_005827</name>
</gene>
<evidence type="ECO:0000313" key="4">
    <source>
        <dbReference type="EMBL" id="KAF9539053.1"/>
    </source>
</evidence>
<dbReference type="Proteomes" id="UP000723463">
    <property type="component" value="Unassembled WGS sequence"/>
</dbReference>
<dbReference type="EMBL" id="JAAAXW010000267">
    <property type="protein sequence ID" value="KAF9539053.1"/>
    <property type="molecule type" value="Genomic_DNA"/>
</dbReference>
<feature type="repeat" description="PPR" evidence="2">
    <location>
        <begin position="621"/>
        <end position="655"/>
    </location>
</feature>
<organism evidence="4 5">
    <name type="scientific">Mortierella hygrophila</name>
    <dbReference type="NCBI Taxonomy" id="979708"/>
    <lineage>
        <taxon>Eukaryota</taxon>
        <taxon>Fungi</taxon>
        <taxon>Fungi incertae sedis</taxon>
        <taxon>Mucoromycota</taxon>
        <taxon>Mortierellomycotina</taxon>
        <taxon>Mortierellomycetes</taxon>
        <taxon>Mortierellales</taxon>
        <taxon>Mortierellaceae</taxon>
        <taxon>Mortierella</taxon>
    </lineage>
</organism>
<keyword evidence="1" id="KW-0677">Repeat</keyword>
<evidence type="ECO:0000313" key="5">
    <source>
        <dbReference type="Proteomes" id="UP000723463"/>
    </source>
</evidence>
<dbReference type="Gene3D" id="1.25.40.10">
    <property type="entry name" value="Tetratricopeptide repeat domain"/>
    <property type="match status" value="2"/>
</dbReference>
<accession>A0A9P6JZA9</accession>
<evidence type="ECO:0000256" key="1">
    <source>
        <dbReference type="ARBA" id="ARBA00022737"/>
    </source>
</evidence>
<dbReference type="Pfam" id="PF01535">
    <property type="entry name" value="PPR"/>
    <property type="match status" value="1"/>
</dbReference>
<feature type="compositionally biased region" description="Polar residues" evidence="3">
    <location>
        <begin position="19"/>
        <end position="40"/>
    </location>
</feature>
<proteinExistence type="predicted"/>
<feature type="region of interest" description="Disordered" evidence="3">
    <location>
        <begin position="810"/>
        <end position="837"/>
    </location>
</feature>
<dbReference type="PANTHER" id="PTHR47942:SF63">
    <property type="entry name" value="PENTATRICOPEPTIDE REPEAT-CONTAINING PROTEIN"/>
    <property type="match status" value="1"/>
</dbReference>
<dbReference type="InterPro" id="IPR011990">
    <property type="entry name" value="TPR-like_helical_dom_sf"/>
</dbReference>
<feature type="region of interest" description="Disordered" evidence="3">
    <location>
        <begin position="16"/>
        <end position="40"/>
    </location>
</feature>
<keyword evidence="5" id="KW-1185">Reference proteome</keyword>
<protein>
    <submittedName>
        <fullName evidence="4">Uncharacterized protein</fullName>
    </submittedName>
</protein>
<dbReference type="InterPro" id="IPR051222">
    <property type="entry name" value="PPR/CCM1_RNA-binding"/>
</dbReference>
<dbReference type="AlphaFoldDB" id="A0A9P6JZA9"/>